<sequence length="129" mass="15090">MTIYSAPSPLLPLRPLRRRRRRLLRRRRLSDMPRGLLRGRRDEGAAAVRAPVPPRLHRHVARGALLLPLLQARAAAAADQLRPLRRLRRRRRRAGGRTSRPPSLPVLLAPSCLENYTRIYFFFFFFFSF</sequence>
<dbReference type="EMBL" id="JANAVB010029216">
    <property type="protein sequence ID" value="KAJ6815219.1"/>
    <property type="molecule type" value="Genomic_DNA"/>
</dbReference>
<dbReference type="AlphaFoldDB" id="A0AAX6FFX1"/>
<proteinExistence type="predicted"/>
<name>A0AAX6FFX1_IRIPA</name>
<reference evidence="1" key="1">
    <citation type="journal article" date="2023" name="GigaByte">
        <title>Genome assembly of the bearded iris, Iris pallida Lam.</title>
        <authorList>
            <person name="Bruccoleri R.E."/>
            <person name="Oakeley E.J."/>
            <person name="Faust A.M.E."/>
            <person name="Altorfer M."/>
            <person name="Dessus-Babus S."/>
            <person name="Burckhardt D."/>
            <person name="Oertli M."/>
            <person name="Naumann U."/>
            <person name="Petersen F."/>
            <person name="Wong J."/>
        </authorList>
    </citation>
    <scope>NUCLEOTIDE SEQUENCE</scope>
    <source>
        <strain evidence="1">GSM-AAB239-AS_SAM_17_03QT</strain>
    </source>
</reference>
<protein>
    <submittedName>
        <fullName evidence="1">RING zinc finger domain superfamily protein</fullName>
    </submittedName>
</protein>
<gene>
    <name evidence="1" type="ORF">M6B38_135825</name>
</gene>
<dbReference type="Proteomes" id="UP001140949">
    <property type="component" value="Unassembled WGS sequence"/>
</dbReference>
<evidence type="ECO:0000313" key="2">
    <source>
        <dbReference type="Proteomes" id="UP001140949"/>
    </source>
</evidence>
<comment type="caution">
    <text evidence="1">The sequence shown here is derived from an EMBL/GenBank/DDBJ whole genome shotgun (WGS) entry which is preliminary data.</text>
</comment>
<keyword evidence="2" id="KW-1185">Reference proteome</keyword>
<organism evidence="1 2">
    <name type="scientific">Iris pallida</name>
    <name type="common">Sweet iris</name>
    <dbReference type="NCBI Taxonomy" id="29817"/>
    <lineage>
        <taxon>Eukaryota</taxon>
        <taxon>Viridiplantae</taxon>
        <taxon>Streptophyta</taxon>
        <taxon>Embryophyta</taxon>
        <taxon>Tracheophyta</taxon>
        <taxon>Spermatophyta</taxon>
        <taxon>Magnoliopsida</taxon>
        <taxon>Liliopsida</taxon>
        <taxon>Asparagales</taxon>
        <taxon>Iridaceae</taxon>
        <taxon>Iridoideae</taxon>
        <taxon>Irideae</taxon>
        <taxon>Iris</taxon>
    </lineage>
</organism>
<accession>A0AAX6FFX1</accession>
<evidence type="ECO:0000313" key="1">
    <source>
        <dbReference type="EMBL" id="KAJ6815219.1"/>
    </source>
</evidence>
<reference evidence="1" key="2">
    <citation type="submission" date="2023-04" db="EMBL/GenBank/DDBJ databases">
        <authorList>
            <person name="Bruccoleri R.E."/>
            <person name="Oakeley E.J."/>
            <person name="Faust A.-M."/>
            <person name="Dessus-Babus S."/>
            <person name="Altorfer M."/>
            <person name="Burckhardt D."/>
            <person name="Oertli M."/>
            <person name="Naumann U."/>
            <person name="Petersen F."/>
            <person name="Wong J."/>
        </authorList>
    </citation>
    <scope>NUCLEOTIDE SEQUENCE</scope>
    <source>
        <strain evidence="1">GSM-AAB239-AS_SAM_17_03QT</strain>
        <tissue evidence="1">Leaf</tissue>
    </source>
</reference>